<sequence>MSSNLVKVDKGLINNIKKLARGNIKQQIKACKEHLCKKVFPDGYCCDPSVIPELLPLFIKFMDSNNAVLQKEGAYFIQAVACSSNEETDTDAETTEVGNTELAIKEGALPGLMKLLSSPINDVLSQSFDCLNYIFDRCPNNVMQVVDHEVLTSVYNVFHRLFVTESRLFRFDQYFVLLPRIVFLPGNAIFSELLGNLKLYVLTFVKNVTSLNDTKIDMIIGKGFVPIVVTIIKAATTTEVQIESIKIIENIIKFKKDFVETLITDNNIIAILLADKLNSGSIEFLQTILSTLCTIFNIVDYKELSRQKFEDCGGPRKINKLLAHENQEIRDNSNLIKDFVDNDVKPPPVRRNVDVAADTSESNDDDDDDCIIIEEEDVQREVQNRKRSSHNANTPNGRSKKRSKLASEPSDTESSVSAFGEHHDFDDLSNNPSPSNAAGDNDQELYNNNFDDINSPPSSSIPISEPALPEAANTGADQIPDNHNNNDSNSRASSTVSNLSETESKPDVKPRRRFELELPGNLNRSPDDTPPPRNAGARLVLNFYSPSEYTLIEYCQLLKLNFNCIAYREFMAKIKFQQIRSDSKPDKIFPINDNTGFGCFSVLFTGTEESAESIKETLNGKLIDKMKTFDKEKIKKIMCLKVLMDEHLESIVAWLKCRVMVYYDGSWQHFGNPNSDETVPLFVLKKEKIQGVTAYQIVLSLKTDN</sequence>
<name>A0AC34FMZ3_9BILA</name>
<dbReference type="Proteomes" id="UP000887579">
    <property type="component" value="Unplaced"/>
</dbReference>
<accession>A0AC34FMZ3</accession>
<proteinExistence type="predicted"/>
<evidence type="ECO:0000313" key="1">
    <source>
        <dbReference type="Proteomes" id="UP000887579"/>
    </source>
</evidence>
<organism evidence="1 2">
    <name type="scientific">Panagrolaimus sp. ES5</name>
    <dbReference type="NCBI Taxonomy" id="591445"/>
    <lineage>
        <taxon>Eukaryota</taxon>
        <taxon>Metazoa</taxon>
        <taxon>Ecdysozoa</taxon>
        <taxon>Nematoda</taxon>
        <taxon>Chromadorea</taxon>
        <taxon>Rhabditida</taxon>
        <taxon>Tylenchina</taxon>
        <taxon>Panagrolaimomorpha</taxon>
        <taxon>Panagrolaimoidea</taxon>
        <taxon>Panagrolaimidae</taxon>
        <taxon>Panagrolaimus</taxon>
    </lineage>
</organism>
<protein>
    <submittedName>
        <fullName evidence="2">Uncharacterized protein</fullName>
    </submittedName>
</protein>
<dbReference type="WBParaSite" id="ES5_v2.g18489.t1">
    <property type="protein sequence ID" value="ES5_v2.g18489.t1"/>
    <property type="gene ID" value="ES5_v2.g18489"/>
</dbReference>
<evidence type="ECO:0000313" key="2">
    <source>
        <dbReference type="WBParaSite" id="ES5_v2.g18489.t1"/>
    </source>
</evidence>
<reference evidence="2" key="1">
    <citation type="submission" date="2022-11" db="UniProtKB">
        <authorList>
            <consortium name="WormBaseParasite"/>
        </authorList>
    </citation>
    <scope>IDENTIFICATION</scope>
</reference>